<dbReference type="InterPro" id="IPR035965">
    <property type="entry name" value="PAS-like_dom_sf"/>
</dbReference>
<feature type="domain" description="Histidine kinase" evidence="11">
    <location>
        <begin position="420"/>
        <end position="632"/>
    </location>
</feature>
<evidence type="ECO:0000256" key="3">
    <source>
        <dbReference type="ARBA" id="ARBA00012438"/>
    </source>
</evidence>
<evidence type="ECO:0000313" key="15">
    <source>
        <dbReference type="EMBL" id="CBK42935.1"/>
    </source>
</evidence>
<keyword evidence="16" id="KW-1185">Reference proteome</keyword>
<dbReference type="PANTHER" id="PTHR43065">
    <property type="entry name" value="SENSOR HISTIDINE KINASE"/>
    <property type="match status" value="1"/>
</dbReference>
<dbReference type="InterPro" id="IPR003661">
    <property type="entry name" value="HisK_dim/P_dom"/>
</dbReference>
<dbReference type="SUPFAM" id="SSF55785">
    <property type="entry name" value="PYP-like sensor domain (PAS domain)"/>
    <property type="match status" value="1"/>
</dbReference>
<dbReference type="SMART" id="SM00387">
    <property type="entry name" value="HATPase_c"/>
    <property type="match status" value="1"/>
</dbReference>
<dbReference type="CDD" id="cd19410">
    <property type="entry name" value="HK9-like_sensor"/>
    <property type="match status" value="1"/>
</dbReference>
<dbReference type="NCBIfam" id="TIGR00229">
    <property type="entry name" value="sensory_box"/>
    <property type="match status" value="1"/>
</dbReference>
<evidence type="ECO:0000256" key="2">
    <source>
        <dbReference type="ARBA" id="ARBA00004370"/>
    </source>
</evidence>
<reference evidence="15 16" key="1">
    <citation type="journal article" date="2010" name="Proc. Natl. Acad. Sci. U.S.A.">
        <title>A Nitrospira metagenome illuminates the physiology and evolution of globally important nitrite-oxidizing bacteria.</title>
        <authorList>
            <person name="Lucker S."/>
            <person name="Wagner M."/>
            <person name="Maixner F."/>
            <person name="Pelletier E."/>
            <person name="Koch H."/>
            <person name="Vacherie B."/>
            <person name="Rattei T."/>
            <person name="Sinninghe Damste J."/>
            <person name="Spieck E."/>
            <person name="Le Paslier D."/>
            <person name="Daims H."/>
        </authorList>
    </citation>
    <scope>NUCLEOTIDE SEQUENCE [LARGE SCALE GENOMIC DNA]</scope>
</reference>
<dbReference type="HOGENOM" id="CLU_420751_0_0_0"/>
<evidence type="ECO:0000256" key="9">
    <source>
        <dbReference type="ARBA" id="ARBA00023012"/>
    </source>
</evidence>
<dbReference type="eggNOG" id="COG5278">
    <property type="taxonomic scope" value="Bacteria"/>
</dbReference>
<dbReference type="SMART" id="SM00086">
    <property type="entry name" value="PAC"/>
    <property type="match status" value="1"/>
</dbReference>
<comment type="subcellular location">
    <subcellularLocation>
        <location evidence="2">Membrane</location>
    </subcellularLocation>
</comment>
<dbReference type="Gene3D" id="6.10.340.10">
    <property type="match status" value="1"/>
</dbReference>
<dbReference type="PROSITE" id="PS50885">
    <property type="entry name" value="HAMP"/>
    <property type="match status" value="1"/>
</dbReference>
<proteinExistence type="predicted"/>
<evidence type="ECO:0000256" key="10">
    <source>
        <dbReference type="SAM" id="Phobius"/>
    </source>
</evidence>
<feature type="transmembrane region" description="Helical" evidence="10">
    <location>
        <begin position="186"/>
        <end position="210"/>
    </location>
</feature>
<keyword evidence="6" id="KW-0547">Nucleotide-binding</keyword>
<evidence type="ECO:0000256" key="6">
    <source>
        <dbReference type="ARBA" id="ARBA00022741"/>
    </source>
</evidence>
<evidence type="ECO:0000259" key="14">
    <source>
        <dbReference type="PROSITE" id="PS50885"/>
    </source>
</evidence>
<dbReference type="eggNOG" id="COG4191">
    <property type="taxonomic scope" value="Bacteria"/>
</dbReference>
<dbReference type="InterPro" id="IPR000700">
    <property type="entry name" value="PAS-assoc_C"/>
</dbReference>
<dbReference type="CDD" id="cd00075">
    <property type="entry name" value="HATPase"/>
    <property type="match status" value="1"/>
</dbReference>
<keyword evidence="10" id="KW-1133">Transmembrane helix</keyword>
<dbReference type="InterPro" id="IPR003660">
    <property type="entry name" value="HAMP_dom"/>
</dbReference>
<dbReference type="InterPro" id="IPR036097">
    <property type="entry name" value="HisK_dim/P_sf"/>
</dbReference>
<evidence type="ECO:0000259" key="13">
    <source>
        <dbReference type="PROSITE" id="PS50113"/>
    </source>
</evidence>
<feature type="domain" description="PAS" evidence="12">
    <location>
        <begin position="282"/>
        <end position="352"/>
    </location>
</feature>
<feature type="domain" description="HAMP" evidence="14">
    <location>
        <begin position="211"/>
        <end position="263"/>
    </location>
</feature>
<dbReference type="PROSITE" id="PS50113">
    <property type="entry name" value="PAC"/>
    <property type="match status" value="1"/>
</dbReference>
<keyword evidence="7 15" id="KW-0418">Kinase</keyword>
<dbReference type="InterPro" id="IPR005467">
    <property type="entry name" value="His_kinase_dom"/>
</dbReference>
<feature type="transmembrane region" description="Helical" evidence="10">
    <location>
        <begin position="14"/>
        <end position="33"/>
    </location>
</feature>
<dbReference type="InterPro" id="IPR013655">
    <property type="entry name" value="PAS_fold_3"/>
</dbReference>
<evidence type="ECO:0000256" key="5">
    <source>
        <dbReference type="ARBA" id="ARBA00022679"/>
    </source>
</evidence>
<dbReference type="KEGG" id="nde:NIDE3244"/>
<dbReference type="PROSITE" id="PS50112">
    <property type="entry name" value="PAS"/>
    <property type="match status" value="1"/>
</dbReference>
<dbReference type="InterPro" id="IPR004358">
    <property type="entry name" value="Sig_transdc_His_kin-like_C"/>
</dbReference>
<accession>D8PI48</accession>
<protein>
    <recommendedName>
        <fullName evidence="3">histidine kinase</fullName>
        <ecNumber evidence="3">2.7.13.3</ecNumber>
    </recommendedName>
</protein>
<dbReference type="Pfam" id="PF00672">
    <property type="entry name" value="HAMP"/>
    <property type="match status" value="1"/>
</dbReference>
<dbReference type="SUPFAM" id="SSF55874">
    <property type="entry name" value="ATPase domain of HSP90 chaperone/DNA topoisomerase II/histidine kinase"/>
    <property type="match status" value="1"/>
</dbReference>
<evidence type="ECO:0000259" key="12">
    <source>
        <dbReference type="PROSITE" id="PS50112"/>
    </source>
</evidence>
<dbReference type="Gene3D" id="1.10.287.130">
    <property type="match status" value="1"/>
</dbReference>
<keyword evidence="9" id="KW-0902">Two-component regulatory system</keyword>
<keyword evidence="5 15" id="KW-0808">Transferase</keyword>
<dbReference type="PANTHER" id="PTHR43065:SF10">
    <property type="entry name" value="PEROXIDE STRESS-ACTIVATED HISTIDINE KINASE MAK3"/>
    <property type="match status" value="1"/>
</dbReference>
<dbReference type="PRINTS" id="PR00344">
    <property type="entry name" value="BCTRLSENSOR"/>
</dbReference>
<evidence type="ECO:0000313" key="16">
    <source>
        <dbReference type="Proteomes" id="UP000001660"/>
    </source>
</evidence>
<dbReference type="SMART" id="SM00388">
    <property type="entry name" value="HisKA"/>
    <property type="match status" value="1"/>
</dbReference>
<evidence type="ECO:0000256" key="7">
    <source>
        <dbReference type="ARBA" id="ARBA00022777"/>
    </source>
</evidence>
<dbReference type="InterPro" id="IPR036890">
    <property type="entry name" value="HATPase_C_sf"/>
</dbReference>
<dbReference type="Proteomes" id="UP000001660">
    <property type="component" value="Chromosome"/>
</dbReference>
<keyword evidence="10" id="KW-0472">Membrane</keyword>
<evidence type="ECO:0000256" key="4">
    <source>
        <dbReference type="ARBA" id="ARBA00022553"/>
    </source>
</evidence>
<dbReference type="SUPFAM" id="SSF47384">
    <property type="entry name" value="Homodimeric domain of signal transducing histidine kinase"/>
    <property type="match status" value="1"/>
</dbReference>
<dbReference type="CDD" id="cd00082">
    <property type="entry name" value="HisKA"/>
    <property type="match status" value="1"/>
</dbReference>
<dbReference type="CDD" id="cd00130">
    <property type="entry name" value="PAS"/>
    <property type="match status" value="1"/>
</dbReference>
<dbReference type="InterPro" id="IPR003594">
    <property type="entry name" value="HATPase_dom"/>
</dbReference>
<gene>
    <name evidence="15" type="ORF">NIDE3244</name>
</gene>
<comment type="catalytic activity">
    <reaction evidence="1">
        <text>ATP + protein L-histidine = ADP + protein N-phospho-L-histidine.</text>
        <dbReference type="EC" id="2.7.13.3"/>
    </reaction>
</comment>
<dbReference type="EMBL" id="FP929003">
    <property type="protein sequence ID" value="CBK42935.1"/>
    <property type="molecule type" value="Genomic_DNA"/>
</dbReference>
<dbReference type="Pfam" id="PF08447">
    <property type="entry name" value="PAS_3"/>
    <property type="match status" value="1"/>
</dbReference>
<dbReference type="GO" id="GO:0016020">
    <property type="term" value="C:membrane"/>
    <property type="evidence" value="ECO:0007669"/>
    <property type="project" value="UniProtKB-SubCell"/>
</dbReference>
<dbReference type="EC" id="2.7.13.3" evidence="3"/>
<dbReference type="PROSITE" id="PS50109">
    <property type="entry name" value="HIS_KIN"/>
    <property type="match status" value="1"/>
</dbReference>
<dbReference type="AlphaFoldDB" id="D8PI48"/>
<evidence type="ECO:0000259" key="11">
    <source>
        <dbReference type="PROSITE" id="PS50109"/>
    </source>
</evidence>
<dbReference type="Gene3D" id="3.30.450.20">
    <property type="entry name" value="PAS domain"/>
    <property type="match status" value="1"/>
</dbReference>
<dbReference type="GO" id="GO:0005524">
    <property type="term" value="F:ATP binding"/>
    <property type="evidence" value="ECO:0007669"/>
    <property type="project" value="UniProtKB-KW"/>
</dbReference>
<dbReference type="STRING" id="330214.NIDE3244"/>
<name>D8PI48_9BACT</name>
<evidence type="ECO:0000256" key="1">
    <source>
        <dbReference type="ARBA" id="ARBA00000085"/>
    </source>
</evidence>
<dbReference type="InterPro" id="IPR001610">
    <property type="entry name" value="PAC"/>
</dbReference>
<dbReference type="InterPro" id="IPR007891">
    <property type="entry name" value="CHASE3"/>
</dbReference>
<keyword evidence="10" id="KW-0812">Transmembrane</keyword>
<keyword evidence="8" id="KW-0067">ATP-binding</keyword>
<dbReference type="Pfam" id="PF00512">
    <property type="entry name" value="HisKA"/>
    <property type="match status" value="1"/>
</dbReference>
<feature type="domain" description="PAC" evidence="13">
    <location>
        <begin position="355"/>
        <end position="407"/>
    </location>
</feature>
<dbReference type="OrthoDB" id="9762798at2"/>
<dbReference type="InterPro" id="IPR000014">
    <property type="entry name" value="PAS"/>
</dbReference>
<evidence type="ECO:0000256" key="8">
    <source>
        <dbReference type="ARBA" id="ARBA00022840"/>
    </source>
</evidence>
<dbReference type="Pfam" id="PF02518">
    <property type="entry name" value="HATPase_c"/>
    <property type="match status" value="1"/>
</dbReference>
<sequence>MSDLLSNLPIARKLFLASVIPALTVLLLSVLTYRSVTTFSDDEGQLNDIYYSQRLASEYLRLVVDLETGFRGFVLTSQEHYLFPYRTAQDHVLNIGRTLEAQVSAYDDQRALITSVQKLVRQFIDEKETLIEAVKAEHTEEARLYIEEGKGRTLMLTIRQDMGRFEHLAQTALNTKLAKLAQDRDTMLMTILGGGLFALICMVAALHLIAHSITTPLERLATAVMATDTHPIPHVPVMTRTDEIGNLSRVMHAMSSAIHSHIAALQLSEANLRKLNQDLAGSEAKYRSIVDHAPFGIFTTRGMTLVFSNRYNSLLAGLDPSEEKDPDAVRRAIHPEDRERVIEEFAQAVTEGQPYETVFRFLHADGTVRKVLSRRIPIRDHSGEVVMYQGFNVDITALDLMQSRLRRAERLATLGQVAAGIAHEIRNPLVGIGSTTSLLLDDTDPTDARRPDLAVILQETKRLDRIVNQIIDYARPREIVAFAFDMAQLVQEVMKVLDEPLTRKQATIRLSAPDAPYTIQADRDQLKQVLLNVLQNAIEASPSGGTTTVTLVQQARGVEPGLEVTVADRGTGISPTHLPHVFEPFFTSGKPQGTGLGLAICRNILEAHGGEIALDSEVGRGTTVRVWAPLRQQPLRMQEEEQHAGHDLRHG</sequence>
<keyword evidence="4" id="KW-0597">Phosphoprotein</keyword>
<dbReference type="Gene3D" id="3.30.565.10">
    <property type="entry name" value="Histidine kinase-like ATPase, C-terminal domain"/>
    <property type="match status" value="1"/>
</dbReference>
<dbReference type="Pfam" id="PF05227">
    <property type="entry name" value="CHASE3"/>
    <property type="match status" value="1"/>
</dbReference>
<organism evidence="15 16">
    <name type="scientific">Nitrospira defluvii</name>
    <dbReference type="NCBI Taxonomy" id="330214"/>
    <lineage>
        <taxon>Bacteria</taxon>
        <taxon>Pseudomonadati</taxon>
        <taxon>Nitrospirota</taxon>
        <taxon>Nitrospiria</taxon>
        <taxon>Nitrospirales</taxon>
        <taxon>Nitrospiraceae</taxon>
        <taxon>Nitrospira</taxon>
    </lineage>
</organism>
<dbReference type="GO" id="GO:0000155">
    <property type="term" value="F:phosphorelay sensor kinase activity"/>
    <property type="evidence" value="ECO:0007669"/>
    <property type="project" value="InterPro"/>
</dbReference>